<reference evidence="2 3" key="1">
    <citation type="journal article" date="2017" name="PLoS Biol.">
        <title>The sea cucumber genome provides insights into morphological evolution and visceral regeneration.</title>
        <authorList>
            <person name="Zhang X."/>
            <person name="Sun L."/>
            <person name="Yuan J."/>
            <person name="Sun Y."/>
            <person name="Gao Y."/>
            <person name="Zhang L."/>
            <person name="Li S."/>
            <person name="Dai H."/>
            <person name="Hamel J.F."/>
            <person name="Liu C."/>
            <person name="Yu Y."/>
            <person name="Liu S."/>
            <person name="Lin W."/>
            <person name="Guo K."/>
            <person name="Jin S."/>
            <person name="Xu P."/>
            <person name="Storey K.B."/>
            <person name="Huan P."/>
            <person name="Zhang T."/>
            <person name="Zhou Y."/>
            <person name="Zhang J."/>
            <person name="Lin C."/>
            <person name="Li X."/>
            <person name="Xing L."/>
            <person name="Huo D."/>
            <person name="Sun M."/>
            <person name="Wang L."/>
            <person name="Mercier A."/>
            <person name="Li F."/>
            <person name="Yang H."/>
            <person name="Xiang J."/>
        </authorList>
    </citation>
    <scope>NUCLEOTIDE SEQUENCE [LARGE SCALE GENOMIC DNA]</scope>
    <source>
        <strain evidence="2">Shaxun</strain>
        <tissue evidence="2">Muscle</tissue>
    </source>
</reference>
<feature type="region of interest" description="Disordered" evidence="1">
    <location>
        <begin position="122"/>
        <end position="166"/>
    </location>
</feature>
<comment type="caution">
    <text evidence="2">The sequence shown here is derived from an EMBL/GenBank/DDBJ whole genome shotgun (WGS) entry which is preliminary data.</text>
</comment>
<dbReference type="Proteomes" id="UP000230750">
    <property type="component" value="Unassembled WGS sequence"/>
</dbReference>
<feature type="compositionally biased region" description="Basic and acidic residues" evidence="1">
    <location>
        <begin position="135"/>
        <end position="166"/>
    </location>
</feature>
<feature type="region of interest" description="Disordered" evidence="1">
    <location>
        <begin position="316"/>
        <end position="348"/>
    </location>
</feature>
<organism evidence="2 3">
    <name type="scientific">Stichopus japonicus</name>
    <name type="common">Sea cucumber</name>
    <dbReference type="NCBI Taxonomy" id="307972"/>
    <lineage>
        <taxon>Eukaryota</taxon>
        <taxon>Metazoa</taxon>
        <taxon>Echinodermata</taxon>
        <taxon>Eleutherozoa</taxon>
        <taxon>Echinozoa</taxon>
        <taxon>Holothuroidea</taxon>
        <taxon>Aspidochirotacea</taxon>
        <taxon>Aspidochirotida</taxon>
        <taxon>Stichopodidae</taxon>
        <taxon>Apostichopus</taxon>
    </lineage>
</organism>
<feature type="region of interest" description="Disordered" evidence="1">
    <location>
        <begin position="179"/>
        <end position="222"/>
    </location>
</feature>
<proteinExistence type="predicted"/>
<evidence type="ECO:0000313" key="3">
    <source>
        <dbReference type="Proteomes" id="UP000230750"/>
    </source>
</evidence>
<gene>
    <name evidence="2" type="ORF">BSL78_03642</name>
</gene>
<evidence type="ECO:0000313" key="2">
    <source>
        <dbReference type="EMBL" id="PIK59429.1"/>
    </source>
</evidence>
<evidence type="ECO:0000256" key="1">
    <source>
        <dbReference type="SAM" id="MobiDB-lite"/>
    </source>
</evidence>
<name>A0A2G8LGQ5_STIJA</name>
<keyword evidence="3" id="KW-1185">Reference proteome</keyword>
<protein>
    <submittedName>
        <fullName evidence="2">Putative calmodulin-binding carboxy-terminal kinesin</fullName>
    </submittedName>
</protein>
<dbReference type="EMBL" id="MRZV01000083">
    <property type="protein sequence ID" value="PIK59429.1"/>
    <property type="molecule type" value="Genomic_DNA"/>
</dbReference>
<sequence length="381" mass="43121">MDGEKRKQKKTKLLKLSELVPCDNDINVGLHLLQELGAQLNLLRKQQDNLEKQLEAEREAHEETKEELEELRGRLEQAREDGAAAARDNDGKAKATNTAVLAEMALQTKSLEEAKQRIDELEKEKLNNIPADSADEIRKLQEKLKKSEKDRDVSQKSEIQKTSELEKVKVDLETTQKALAKERETNRGHQENLKKKLAEKDKQSKEMVANTEKKFTAREEEKQKQIKALEKKLKEGKLTAAVGGAAVAARGGNKVDAKTEKKITMMQDHINNLKKQVEQEKNTAKQLEKDLKEMKSGGAADIEKQLKDLEKKLESETKKFEREHKKATELDTQLKDVTKERDSHADENKKLQVQIASLGVAAQEALGLKEKVDGMQGELKN</sequence>
<accession>A0A2G8LGQ5</accession>
<dbReference type="STRING" id="307972.A0A2G8LGQ5"/>
<dbReference type="AlphaFoldDB" id="A0A2G8LGQ5"/>